<keyword evidence="3" id="KW-1185">Reference proteome</keyword>
<dbReference type="Proteomes" id="UP000308652">
    <property type="component" value="Unassembled WGS sequence"/>
</dbReference>
<feature type="compositionally biased region" description="Basic and acidic residues" evidence="1">
    <location>
        <begin position="73"/>
        <end position="83"/>
    </location>
</feature>
<accession>A0A5C3LXA8</accession>
<dbReference type="EMBL" id="ML213606">
    <property type="protein sequence ID" value="TFK37774.1"/>
    <property type="molecule type" value="Genomic_DNA"/>
</dbReference>
<proteinExistence type="predicted"/>
<reference evidence="2 3" key="1">
    <citation type="journal article" date="2019" name="Nat. Ecol. Evol.">
        <title>Megaphylogeny resolves global patterns of mushroom evolution.</title>
        <authorList>
            <person name="Varga T."/>
            <person name="Krizsan K."/>
            <person name="Foldi C."/>
            <person name="Dima B."/>
            <person name="Sanchez-Garcia M."/>
            <person name="Sanchez-Ramirez S."/>
            <person name="Szollosi G.J."/>
            <person name="Szarkandi J.G."/>
            <person name="Papp V."/>
            <person name="Albert L."/>
            <person name="Andreopoulos W."/>
            <person name="Angelini C."/>
            <person name="Antonin V."/>
            <person name="Barry K.W."/>
            <person name="Bougher N.L."/>
            <person name="Buchanan P."/>
            <person name="Buyck B."/>
            <person name="Bense V."/>
            <person name="Catcheside P."/>
            <person name="Chovatia M."/>
            <person name="Cooper J."/>
            <person name="Damon W."/>
            <person name="Desjardin D."/>
            <person name="Finy P."/>
            <person name="Geml J."/>
            <person name="Haridas S."/>
            <person name="Hughes K."/>
            <person name="Justo A."/>
            <person name="Karasinski D."/>
            <person name="Kautmanova I."/>
            <person name="Kiss B."/>
            <person name="Kocsube S."/>
            <person name="Kotiranta H."/>
            <person name="LaButti K.M."/>
            <person name="Lechner B.E."/>
            <person name="Liimatainen K."/>
            <person name="Lipzen A."/>
            <person name="Lukacs Z."/>
            <person name="Mihaltcheva S."/>
            <person name="Morgado L.N."/>
            <person name="Niskanen T."/>
            <person name="Noordeloos M.E."/>
            <person name="Ohm R.A."/>
            <person name="Ortiz-Santana B."/>
            <person name="Ovrebo C."/>
            <person name="Racz N."/>
            <person name="Riley R."/>
            <person name="Savchenko A."/>
            <person name="Shiryaev A."/>
            <person name="Soop K."/>
            <person name="Spirin V."/>
            <person name="Szebenyi C."/>
            <person name="Tomsovsky M."/>
            <person name="Tulloss R.E."/>
            <person name="Uehling J."/>
            <person name="Grigoriev I.V."/>
            <person name="Vagvolgyi C."/>
            <person name="Papp T."/>
            <person name="Martin F.M."/>
            <person name="Miettinen O."/>
            <person name="Hibbett D.S."/>
            <person name="Nagy L.G."/>
        </authorList>
    </citation>
    <scope>NUCLEOTIDE SEQUENCE [LARGE SCALE GENOMIC DNA]</scope>
    <source>
        <strain evidence="2 3">CBS 166.37</strain>
    </source>
</reference>
<protein>
    <submittedName>
        <fullName evidence="2">Uncharacterized protein</fullName>
    </submittedName>
</protein>
<dbReference type="AlphaFoldDB" id="A0A5C3LXA8"/>
<feature type="region of interest" description="Disordered" evidence="1">
    <location>
        <begin position="51"/>
        <end position="83"/>
    </location>
</feature>
<organism evidence="2 3">
    <name type="scientific">Crucibulum laeve</name>
    <dbReference type="NCBI Taxonomy" id="68775"/>
    <lineage>
        <taxon>Eukaryota</taxon>
        <taxon>Fungi</taxon>
        <taxon>Dikarya</taxon>
        <taxon>Basidiomycota</taxon>
        <taxon>Agaricomycotina</taxon>
        <taxon>Agaricomycetes</taxon>
        <taxon>Agaricomycetidae</taxon>
        <taxon>Agaricales</taxon>
        <taxon>Agaricineae</taxon>
        <taxon>Nidulariaceae</taxon>
        <taxon>Crucibulum</taxon>
    </lineage>
</organism>
<evidence type="ECO:0000313" key="3">
    <source>
        <dbReference type="Proteomes" id="UP000308652"/>
    </source>
</evidence>
<evidence type="ECO:0000256" key="1">
    <source>
        <dbReference type="SAM" id="MobiDB-lite"/>
    </source>
</evidence>
<sequence>MRPLLRHPWRLHPLQQKLYSQQFMSPPKPTPAQLTSPQLQYTNVLLPSCPAHRSQEREEGAKGEQANKFAVSRYREGEERWEA</sequence>
<evidence type="ECO:0000313" key="2">
    <source>
        <dbReference type="EMBL" id="TFK37774.1"/>
    </source>
</evidence>
<feature type="compositionally biased region" description="Basic and acidic residues" evidence="1">
    <location>
        <begin position="53"/>
        <end position="62"/>
    </location>
</feature>
<gene>
    <name evidence="2" type="ORF">BDQ12DRAFT_684675</name>
</gene>
<name>A0A5C3LXA8_9AGAR</name>